<evidence type="ECO:0000259" key="3">
    <source>
        <dbReference type="PROSITE" id="PS51031"/>
    </source>
</evidence>
<proteinExistence type="predicted"/>
<dbReference type="PANTHER" id="PTHR12243:SF69">
    <property type="entry name" value="SI:CH73-59F11.3"/>
    <property type="match status" value="1"/>
</dbReference>
<comment type="subcellular location">
    <subcellularLocation>
        <location evidence="1">Nucleus</location>
    </subcellularLocation>
</comment>
<accession>A0A5N4B786</accession>
<comment type="caution">
    <text evidence="4">The sequence shown here is derived from an EMBL/GenBank/DDBJ whole genome shotgun (WGS) entry which is preliminary data.</text>
</comment>
<dbReference type="InterPro" id="IPR039353">
    <property type="entry name" value="TF_Adf1"/>
</dbReference>
<feature type="domain" description="BESS" evidence="3">
    <location>
        <begin position="163"/>
        <end position="202"/>
    </location>
</feature>
<sequence length="275" mass="31460">MAHLSTRVKSSSVLILMMYEMEGDKVNTKDFISAIEQFPAIWDLSNEEYSNKTVKRNAWEAVILKFGNLTEPEKKVIGNTYKRKWKSLRDSYSRELAKQKKEFKSGSAAKPRKKYIFFEQLRFLNNAAVSSHEDTIDAANHENDEEEISEVVEKNSKSSEFEVDDDKLFLLSLLSDLKCIPAHLKLNAKSQLMGVLSSFKQNSFIPTQQYPQSTSNWQPQNQQYAQHYQYTPTPHTSSTQQLPQIDTQQNATTYSAISPGSYSASSRVLSEDVFE</sequence>
<dbReference type="AlphaFoldDB" id="A0A5N4B786"/>
<dbReference type="Pfam" id="PF10545">
    <property type="entry name" value="MADF_DNA_bdg"/>
    <property type="match status" value="1"/>
</dbReference>
<keyword evidence="1" id="KW-0539">Nucleus</keyword>
<dbReference type="Pfam" id="PF02944">
    <property type="entry name" value="BESS"/>
    <property type="match status" value="1"/>
</dbReference>
<name>A0A5N4B786_PHOPY</name>
<reference evidence="4 5" key="1">
    <citation type="journal article" date="2018" name="Elife">
        <title>Firefly genomes illuminate parallel origins of bioluminescence in beetles.</title>
        <authorList>
            <person name="Fallon T.R."/>
            <person name="Lower S.E."/>
            <person name="Chang C.H."/>
            <person name="Bessho-Uehara M."/>
            <person name="Martin G.J."/>
            <person name="Bewick A.J."/>
            <person name="Behringer M."/>
            <person name="Debat H.J."/>
            <person name="Wong I."/>
            <person name="Day J.C."/>
            <person name="Suvorov A."/>
            <person name="Silva C.J."/>
            <person name="Stanger-Hall K.F."/>
            <person name="Hall D.W."/>
            <person name="Schmitz R.J."/>
            <person name="Nelson D.R."/>
            <person name="Lewis S.M."/>
            <person name="Shigenobu S."/>
            <person name="Bybee S.M."/>
            <person name="Larracuente A.M."/>
            <person name="Oba Y."/>
            <person name="Weng J.K."/>
        </authorList>
    </citation>
    <scope>NUCLEOTIDE SEQUENCE [LARGE SCALE GENOMIC DNA]</scope>
    <source>
        <strain evidence="4">1611_PpyrPB1</strain>
        <tissue evidence="4">Whole body</tissue>
    </source>
</reference>
<protein>
    <recommendedName>
        <fullName evidence="6">MADF domain-containing protein</fullName>
    </recommendedName>
</protein>
<evidence type="ECO:0000313" key="5">
    <source>
        <dbReference type="Proteomes" id="UP000327044"/>
    </source>
</evidence>
<gene>
    <name evidence="4" type="ORF">PPYR_02373</name>
</gene>
<dbReference type="InterPro" id="IPR006578">
    <property type="entry name" value="MADF-dom"/>
</dbReference>
<dbReference type="GO" id="GO:0003677">
    <property type="term" value="F:DNA binding"/>
    <property type="evidence" value="ECO:0007669"/>
    <property type="project" value="InterPro"/>
</dbReference>
<dbReference type="PANTHER" id="PTHR12243">
    <property type="entry name" value="MADF DOMAIN TRANSCRIPTION FACTOR"/>
    <property type="match status" value="1"/>
</dbReference>
<dbReference type="GO" id="GO:0005634">
    <property type="term" value="C:nucleus"/>
    <property type="evidence" value="ECO:0007669"/>
    <property type="project" value="UniProtKB-SubCell"/>
</dbReference>
<dbReference type="SMART" id="SM00595">
    <property type="entry name" value="MADF"/>
    <property type="match status" value="1"/>
</dbReference>
<dbReference type="InterPro" id="IPR004210">
    <property type="entry name" value="BESS_motif"/>
</dbReference>
<dbReference type="PROSITE" id="PS51031">
    <property type="entry name" value="BESS"/>
    <property type="match status" value="1"/>
</dbReference>
<evidence type="ECO:0000259" key="2">
    <source>
        <dbReference type="PROSITE" id="PS51029"/>
    </source>
</evidence>
<dbReference type="FunCoup" id="A0A5N4B786">
    <property type="interactions" value="169"/>
</dbReference>
<dbReference type="InParanoid" id="A0A5N4B786"/>
<keyword evidence="5" id="KW-1185">Reference proteome</keyword>
<dbReference type="GO" id="GO:0005667">
    <property type="term" value="C:transcription regulator complex"/>
    <property type="evidence" value="ECO:0007669"/>
    <property type="project" value="TreeGrafter"/>
</dbReference>
<dbReference type="GO" id="GO:0006357">
    <property type="term" value="P:regulation of transcription by RNA polymerase II"/>
    <property type="evidence" value="ECO:0007669"/>
    <property type="project" value="TreeGrafter"/>
</dbReference>
<dbReference type="Proteomes" id="UP000327044">
    <property type="component" value="Unassembled WGS sequence"/>
</dbReference>
<dbReference type="PROSITE" id="PS51029">
    <property type="entry name" value="MADF"/>
    <property type="match status" value="1"/>
</dbReference>
<organism evidence="4 5">
    <name type="scientific">Photinus pyralis</name>
    <name type="common">Common eastern firefly</name>
    <name type="synonym">Lampyris pyralis</name>
    <dbReference type="NCBI Taxonomy" id="7054"/>
    <lineage>
        <taxon>Eukaryota</taxon>
        <taxon>Metazoa</taxon>
        <taxon>Ecdysozoa</taxon>
        <taxon>Arthropoda</taxon>
        <taxon>Hexapoda</taxon>
        <taxon>Insecta</taxon>
        <taxon>Pterygota</taxon>
        <taxon>Neoptera</taxon>
        <taxon>Endopterygota</taxon>
        <taxon>Coleoptera</taxon>
        <taxon>Polyphaga</taxon>
        <taxon>Elateriformia</taxon>
        <taxon>Elateroidea</taxon>
        <taxon>Lampyridae</taxon>
        <taxon>Lampyrinae</taxon>
        <taxon>Photinus</taxon>
    </lineage>
</organism>
<dbReference type="OrthoDB" id="10071528at2759"/>
<evidence type="ECO:0000313" key="4">
    <source>
        <dbReference type="EMBL" id="KAB0805403.1"/>
    </source>
</evidence>
<dbReference type="EMBL" id="VVIM01000001">
    <property type="protein sequence ID" value="KAB0805403.1"/>
    <property type="molecule type" value="Genomic_DNA"/>
</dbReference>
<evidence type="ECO:0008006" key="6">
    <source>
        <dbReference type="Google" id="ProtNLM"/>
    </source>
</evidence>
<evidence type="ECO:0000256" key="1">
    <source>
        <dbReference type="PROSITE-ProRule" id="PRU00371"/>
    </source>
</evidence>
<feature type="domain" description="MADF" evidence="2">
    <location>
        <begin position="30"/>
        <end position="129"/>
    </location>
</feature>